<dbReference type="InterPro" id="IPR021329">
    <property type="entry name" value="DUF2938"/>
</dbReference>
<accession>A0ABS0SB66</accession>
<keyword evidence="3" id="KW-1185">Reference proteome</keyword>
<dbReference type="EMBL" id="JADGMQ010000003">
    <property type="protein sequence ID" value="MBI1620535.1"/>
    <property type="molecule type" value="Genomic_DNA"/>
</dbReference>
<protein>
    <submittedName>
        <fullName evidence="2">DUF2938 domain-containing protein</fullName>
    </submittedName>
</protein>
<dbReference type="Pfam" id="PF11158">
    <property type="entry name" value="DUF2938"/>
    <property type="match status" value="1"/>
</dbReference>
<proteinExistence type="predicted"/>
<keyword evidence="1" id="KW-0472">Membrane</keyword>
<organism evidence="2 3">
    <name type="scientific">Aquamicrobium zhengzhouense</name>
    <dbReference type="NCBI Taxonomy" id="2781738"/>
    <lineage>
        <taxon>Bacteria</taxon>
        <taxon>Pseudomonadati</taxon>
        <taxon>Pseudomonadota</taxon>
        <taxon>Alphaproteobacteria</taxon>
        <taxon>Hyphomicrobiales</taxon>
        <taxon>Phyllobacteriaceae</taxon>
        <taxon>Aquamicrobium</taxon>
    </lineage>
</organism>
<dbReference type="Proteomes" id="UP000601789">
    <property type="component" value="Unassembled WGS sequence"/>
</dbReference>
<feature type="transmembrane region" description="Helical" evidence="1">
    <location>
        <begin position="7"/>
        <end position="29"/>
    </location>
</feature>
<keyword evidence="1" id="KW-0812">Transmembrane</keyword>
<feature type="transmembrane region" description="Helical" evidence="1">
    <location>
        <begin position="107"/>
        <end position="131"/>
    </location>
</feature>
<gene>
    <name evidence="2" type="ORF">IOD40_07660</name>
</gene>
<evidence type="ECO:0000313" key="2">
    <source>
        <dbReference type="EMBL" id="MBI1620535.1"/>
    </source>
</evidence>
<comment type="caution">
    <text evidence="2">The sequence shown here is derived from an EMBL/GenBank/DDBJ whole genome shotgun (WGS) entry which is preliminary data.</text>
</comment>
<feature type="transmembrane region" description="Helical" evidence="1">
    <location>
        <begin position="74"/>
        <end position="95"/>
    </location>
</feature>
<evidence type="ECO:0000313" key="3">
    <source>
        <dbReference type="Proteomes" id="UP000601789"/>
    </source>
</evidence>
<sequence length="165" mass="17940">MTEAIDIIVAAVLVGIGGTAILDLISFLMERFFGVPATDWRMVGRWLGHMPKGQFVQRDLKRAMPVPGEHALGWVFHYLIGAGYGLLLVAIWGTGWLESPRIVPPMILVLGLLVLPYFVMMPGMGIGIAASRTPKPNVARLKSVLGHSIFGCGMFLTAWLLEAIA</sequence>
<name>A0ABS0SB66_9HYPH</name>
<feature type="transmembrane region" description="Helical" evidence="1">
    <location>
        <begin position="143"/>
        <end position="161"/>
    </location>
</feature>
<evidence type="ECO:0000256" key="1">
    <source>
        <dbReference type="SAM" id="Phobius"/>
    </source>
</evidence>
<dbReference type="RefSeq" id="WP_198475935.1">
    <property type="nucleotide sequence ID" value="NZ_JADGMQ010000003.1"/>
</dbReference>
<reference evidence="2 3" key="1">
    <citation type="submission" date="2020-10" db="EMBL/GenBank/DDBJ databases">
        <title>Aquamicrobium zhengzhouensis sp. nov., a exopolysaccharide producing bacterium isolated from farmland soil.</title>
        <authorList>
            <person name="Wang X."/>
        </authorList>
    </citation>
    <scope>NUCLEOTIDE SEQUENCE [LARGE SCALE GENOMIC DNA]</scope>
    <source>
        <strain evidence="3">cd-1</strain>
    </source>
</reference>
<keyword evidence="1" id="KW-1133">Transmembrane helix</keyword>